<evidence type="ECO:0000313" key="8">
    <source>
        <dbReference type="EMBL" id="HJC25609.1"/>
    </source>
</evidence>
<dbReference type="GO" id="GO:0016757">
    <property type="term" value="F:glycosyltransferase activity"/>
    <property type="evidence" value="ECO:0007669"/>
    <property type="project" value="UniProtKB-KW"/>
</dbReference>
<reference evidence="8" key="2">
    <citation type="submission" date="2021-04" db="EMBL/GenBank/DDBJ databases">
        <authorList>
            <person name="Gilroy R."/>
        </authorList>
    </citation>
    <scope>NUCLEOTIDE SEQUENCE</scope>
    <source>
        <strain evidence="8">USAMLcec2-132</strain>
    </source>
</reference>
<dbReference type="EC" id="2.4.-.-" evidence="8"/>
<dbReference type="Gene3D" id="3.40.50.2000">
    <property type="entry name" value="Glycogen Phosphorylase B"/>
    <property type="match status" value="2"/>
</dbReference>
<name>A0A9D2NKY3_9FIRM</name>
<reference evidence="8" key="1">
    <citation type="journal article" date="2021" name="PeerJ">
        <title>Extensive microbial diversity within the chicken gut microbiome revealed by metagenomics and culture.</title>
        <authorList>
            <person name="Gilroy R."/>
            <person name="Ravi A."/>
            <person name="Getino M."/>
            <person name="Pursley I."/>
            <person name="Horton D.L."/>
            <person name="Alikhan N.F."/>
            <person name="Baker D."/>
            <person name="Gharbi K."/>
            <person name="Hall N."/>
            <person name="Watson M."/>
            <person name="Adriaenssens E.M."/>
            <person name="Foster-Nyarko E."/>
            <person name="Jarju S."/>
            <person name="Secka A."/>
            <person name="Antonio M."/>
            <person name="Oren A."/>
            <person name="Chaudhuri R.R."/>
            <person name="La Ragione R."/>
            <person name="Hildebrand F."/>
            <person name="Pallen M.J."/>
        </authorList>
    </citation>
    <scope>NUCLEOTIDE SEQUENCE</scope>
    <source>
        <strain evidence="8">USAMLcec2-132</strain>
    </source>
</reference>
<dbReference type="InterPro" id="IPR001173">
    <property type="entry name" value="Glyco_trans_2-like"/>
</dbReference>
<evidence type="ECO:0000256" key="3">
    <source>
        <dbReference type="ARBA" id="ARBA00022676"/>
    </source>
</evidence>
<keyword evidence="3 8" id="KW-0328">Glycosyltransferase</keyword>
<dbReference type="SUPFAM" id="SSF53756">
    <property type="entry name" value="UDP-Glycosyltransferase/glycogen phosphorylase"/>
    <property type="match status" value="1"/>
</dbReference>
<protein>
    <submittedName>
        <fullName evidence="8">Glycosyltransferase</fullName>
        <ecNumber evidence="8">2.4.-.-</ecNumber>
    </submittedName>
</protein>
<evidence type="ECO:0000259" key="6">
    <source>
        <dbReference type="Pfam" id="PF00535"/>
    </source>
</evidence>
<accession>A0A9D2NKY3</accession>
<evidence type="ECO:0000313" key="9">
    <source>
        <dbReference type="Proteomes" id="UP000823891"/>
    </source>
</evidence>
<comment type="pathway">
    <text evidence="1">Cell wall biogenesis; cell wall polysaccharide biosynthesis.</text>
</comment>
<evidence type="ECO:0000256" key="4">
    <source>
        <dbReference type="ARBA" id="ARBA00022679"/>
    </source>
</evidence>
<comment type="similarity">
    <text evidence="2">Belongs to the glycosyltransferase 2 family.</text>
</comment>
<feature type="domain" description="Glycosyltransferase subfamily 4-like N-terminal" evidence="7">
    <location>
        <begin position="296"/>
        <end position="493"/>
    </location>
</feature>
<dbReference type="PANTHER" id="PTHR43179:SF12">
    <property type="entry name" value="GALACTOFURANOSYLTRANSFERASE GLFT2"/>
    <property type="match status" value="1"/>
</dbReference>
<dbReference type="InterPro" id="IPR001296">
    <property type="entry name" value="Glyco_trans_1"/>
</dbReference>
<dbReference type="Pfam" id="PF00535">
    <property type="entry name" value="Glycos_transf_2"/>
    <property type="match status" value="1"/>
</dbReference>
<evidence type="ECO:0000256" key="2">
    <source>
        <dbReference type="ARBA" id="ARBA00006739"/>
    </source>
</evidence>
<gene>
    <name evidence="8" type="ORF">H9761_18260</name>
</gene>
<evidence type="ECO:0000259" key="5">
    <source>
        <dbReference type="Pfam" id="PF00534"/>
    </source>
</evidence>
<evidence type="ECO:0000256" key="1">
    <source>
        <dbReference type="ARBA" id="ARBA00004776"/>
    </source>
</evidence>
<dbReference type="Proteomes" id="UP000823891">
    <property type="component" value="Unassembled WGS sequence"/>
</dbReference>
<dbReference type="EMBL" id="DWWS01000069">
    <property type="protein sequence ID" value="HJC25609.1"/>
    <property type="molecule type" value="Genomic_DNA"/>
</dbReference>
<sequence length="867" mass="98700">MNTIDIIIPIYNALDDLKKCLESVQKHTDLDRHRLILINDNSTDERIKPFLQEQRSERIIVIHNDKNMGFSNNINTGMQISKENDVILLNSDTIVTAGWVEKIAACAYQNRFCATVTPLSNNATLCSVPLFCEENRLPEGMSVDEAGEIVEKCSLRKYPRITVANGFCMLIKREVIQKTGYFDAATFGRGYGEENDFCNRAEQLGYCHLMCDDTFIFHSGTKSFVSKEKENYIKAHERILKERYPVQMLKNEEHVFSNPNHAVSDNVADYFRLFNARKNILLVGYSDFRKECEDHVGGTQLHVKHLVMGMREKFNIFVAARSYSTLMVTAYIGQKEYVYQFPIGPQPSFFTASQSSLAETFRNILSAFRIDLVHVHHTKKTSFDIYFEAGKQGIPVITTLHDFYSVCPSINMLDADNKNCIEQKSPDCRLCLKEKCGIYEGLSFLPSWREMYKKVLSGSAALVAPSYSAKDVFAKYYPELQSKVTVVGHGMDPVNFADDMGTKDYIESGDIVLDMRISYPHAKSMISIEGTITSCCGNNSFDQAALKLTGKDNTVRYLPLFLDQNNYFSSYLPAEYTERDVLAITPVILQNGSYVGNSKSRILTEQRRMSQNKKLRVAFIGGLNEIKGGKIAANLISSGLKGVEWFLFGIIGEAKLAAVQNDSYYYMGKYHEENLQDLLRFYHIDVVCILSIWPETFSYTLSEAILSDIPVIVTNTGALAERVSECGAGQIVDIREAEVHVLNTLRDWMEHPEQYRRYADAARKMKHFSIRQMADVYASLYMKYIKSRHSDRLFSHDFDARAIYEAAQGFETDCGKLAEGSRAEAERLRNELNAFQSTYTWKIVSRLTSLNFPLKHTLYTWLKGKNI</sequence>
<proteinExistence type="inferred from homology"/>
<dbReference type="InterPro" id="IPR028098">
    <property type="entry name" value="Glyco_trans_4-like_N"/>
</dbReference>
<dbReference type="Pfam" id="PF00534">
    <property type="entry name" value="Glycos_transf_1"/>
    <property type="match status" value="1"/>
</dbReference>
<feature type="domain" description="Glycosyltransferase 2-like" evidence="6">
    <location>
        <begin position="6"/>
        <end position="117"/>
    </location>
</feature>
<dbReference type="Pfam" id="PF13439">
    <property type="entry name" value="Glyco_transf_4"/>
    <property type="match status" value="1"/>
</dbReference>
<dbReference type="AlphaFoldDB" id="A0A9D2NKY3"/>
<organism evidence="8 9">
    <name type="scientific">Candidatus Eisenbergiella merdavium</name>
    <dbReference type="NCBI Taxonomy" id="2838551"/>
    <lineage>
        <taxon>Bacteria</taxon>
        <taxon>Bacillati</taxon>
        <taxon>Bacillota</taxon>
        <taxon>Clostridia</taxon>
        <taxon>Lachnospirales</taxon>
        <taxon>Lachnospiraceae</taxon>
        <taxon>Eisenbergiella</taxon>
    </lineage>
</organism>
<keyword evidence="4 8" id="KW-0808">Transferase</keyword>
<dbReference type="Gene3D" id="3.90.550.10">
    <property type="entry name" value="Spore Coat Polysaccharide Biosynthesis Protein SpsA, Chain A"/>
    <property type="match status" value="1"/>
</dbReference>
<evidence type="ECO:0000259" key="7">
    <source>
        <dbReference type="Pfam" id="PF13439"/>
    </source>
</evidence>
<dbReference type="InterPro" id="IPR029044">
    <property type="entry name" value="Nucleotide-diphossugar_trans"/>
</dbReference>
<dbReference type="PANTHER" id="PTHR43179">
    <property type="entry name" value="RHAMNOSYLTRANSFERASE WBBL"/>
    <property type="match status" value="1"/>
</dbReference>
<feature type="domain" description="Glycosyl transferase family 1" evidence="5">
    <location>
        <begin position="676"/>
        <end position="765"/>
    </location>
</feature>
<comment type="caution">
    <text evidence="8">The sequence shown here is derived from an EMBL/GenBank/DDBJ whole genome shotgun (WGS) entry which is preliminary data.</text>
</comment>
<dbReference type="SUPFAM" id="SSF53448">
    <property type="entry name" value="Nucleotide-diphospho-sugar transferases"/>
    <property type="match status" value="1"/>
</dbReference>